<dbReference type="AlphaFoldDB" id="A0A059CDP6"/>
<reference evidence="2" key="1">
    <citation type="submission" date="2013-07" db="EMBL/GenBank/DDBJ databases">
        <title>The genome of Eucalyptus grandis.</title>
        <authorList>
            <person name="Schmutz J."/>
            <person name="Hayes R."/>
            <person name="Myburg A."/>
            <person name="Tuskan G."/>
            <person name="Grattapaglia D."/>
            <person name="Rokhsar D.S."/>
        </authorList>
    </citation>
    <scope>NUCLEOTIDE SEQUENCE</scope>
    <source>
        <tissue evidence="2">Leaf extractions</tissue>
    </source>
</reference>
<organism evidence="2">
    <name type="scientific">Eucalyptus grandis</name>
    <name type="common">Flooded gum</name>
    <dbReference type="NCBI Taxonomy" id="71139"/>
    <lineage>
        <taxon>Eukaryota</taxon>
        <taxon>Viridiplantae</taxon>
        <taxon>Streptophyta</taxon>
        <taxon>Embryophyta</taxon>
        <taxon>Tracheophyta</taxon>
        <taxon>Spermatophyta</taxon>
        <taxon>Magnoliopsida</taxon>
        <taxon>eudicotyledons</taxon>
        <taxon>Gunneridae</taxon>
        <taxon>Pentapetalae</taxon>
        <taxon>rosids</taxon>
        <taxon>malvids</taxon>
        <taxon>Myrtales</taxon>
        <taxon>Myrtaceae</taxon>
        <taxon>Myrtoideae</taxon>
        <taxon>Eucalypteae</taxon>
        <taxon>Eucalyptus</taxon>
    </lineage>
</organism>
<feature type="transmembrane region" description="Helical" evidence="1">
    <location>
        <begin position="20"/>
        <end position="41"/>
    </location>
</feature>
<accession>A0A059CDP6</accession>
<proteinExistence type="predicted"/>
<protein>
    <submittedName>
        <fullName evidence="2">Uncharacterized protein</fullName>
    </submittedName>
</protein>
<dbReference type="Gramene" id="KCW76467">
    <property type="protein sequence ID" value="KCW76467"/>
    <property type="gene ID" value="EUGRSUZ_D00860"/>
</dbReference>
<keyword evidence="1" id="KW-0812">Transmembrane</keyword>
<evidence type="ECO:0000313" key="2">
    <source>
        <dbReference type="EMBL" id="KCW76467.1"/>
    </source>
</evidence>
<name>A0A059CDP6_EUCGR</name>
<dbReference type="InParanoid" id="A0A059CDP6"/>
<sequence>MMPQHFQLGLFTKCNGSVNFVREVGSPLLHLSAYFFLFIFCSDRQRSPLRSNNYIELSMIISVIASTTLEISTNPTIASAQSIFFFF</sequence>
<evidence type="ECO:0000256" key="1">
    <source>
        <dbReference type="SAM" id="Phobius"/>
    </source>
</evidence>
<dbReference type="STRING" id="71139.A0A059CDP6"/>
<dbReference type="EMBL" id="KK198756">
    <property type="protein sequence ID" value="KCW76467.1"/>
    <property type="molecule type" value="Genomic_DNA"/>
</dbReference>
<keyword evidence="1" id="KW-1133">Transmembrane helix</keyword>
<keyword evidence="1" id="KW-0472">Membrane</keyword>
<gene>
    <name evidence="2" type="ORF">EUGRSUZ_D00860</name>
</gene>